<evidence type="ECO:0000256" key="5">
    <source>
        <dbReference type="ARBA" id="ARBA00023049"/>
    </source>
</evidence>
<dbReference type="InterPro" id="IPR006026">
    <property type="entry name" value="Peptidase_Metallo"/>
</dbReference>
<dbReference type="OrthoDB" id="3669864at2"/>
<evidence type="ECO:0000256" key="3">
    <source>
        <dbReference type="ARBA" id="ARBA00022801"/>
    </source>
</evidence>
<evidence type="ECO:0000256" key="1">
    <source>
        <dbReference type="ARBA" id="ARBA00022670"/>
    </source>
</evidence>
<dbReference type="SUPFAM" id="SSF55486">
    <property type="entry name" value="Metalloproteases ('zincins'), catalytic domain"/>
    <property type="match status" value="1"/>
</dbReference>
<dbReference type="AlphaFoldDB" id="A0A172TAT0"/>
<dbReference type="PANTHER" id="PTHR10127">
    <property type="entry name" value="DISCOIDIN, CUB, EGF, LAMININ , AND ZINC METALLOPROTEASE DOMAIN CONTAINING"/>
    <property type="match status" value="1"/>
</dbReference>
<feature type="active site" evidence="6">
    <location>
        <position position="216"/>
    </location>
</feature>
<feature type="domain" description="Peptidase M12A" evidence="7">
    <location>
        <begin position="124"/>
        <end position="313"/>
    </location>
</feature>
<keyword evidence="1 6" id="KW-0645">Protease</keyword>
<proteinExistence type="predicted"/>
<sequence length="313" mass="34319">MENLTAVHHAPLTPRPLSSGYRKKRFVAHFAPCSGGFLMRSRLPAVLSLSALLAACSTAPQDTPQAVTTPTGAVAATAPETRPATLILEDGTRQQVTGIVRDGYLLLEDDIILADLNDLTPLGTYVIDTRLRWTARTIPYTFASNVPQAIRDRVAQAAATIGSTTNMIVKPRTTQSNYVQITYNTGTSCASGLGMTGGRQTITLADRCTTGTIIHEFGHTLGLFHEQTRPDRDQFVQIQWNNIPADWQSQYQIRSGSKGYGTYDFDSIMHYPATFDGKLAIKPLDASVDLNRMGQRNGYSTTDKANINFMYPR</sequence>
<dbReference type="PRINTS" id="PR00480">
    <property type="entry name" value="ASTACIN"/>
</dbReference>
<dbReference type="PANTHER" id="PTHR10127:SF780">
    <property type="entry name" value="METALLOENDOPEPTIDASE"/>
    <property type="match status" value="1"/>
</dbReference>
<comment type="cofactor">
    <cofactor evidence="6">
        <name>Zn(2+)</name>
        <dbReference type="ChEBI" id="CHEBI:29105"/>
    </cofactor>
    <text evidence="6">Binds 1 zinc ion per subunit.</text>
</comment>
<organism evidence="8 9">
    <name type="scientific">Deinococcus puniceus</name>
    <dbReference type="NCBI Taxonomy" id="1182568"/>
    <lineage>
        <taxon>Bacteria</taxon>
        <taxon>Thermotogati</taxon>
        <taxon>Deinococcota</taxon>
        <taxon>Deinococci</taxon>
        <taxon>Deinococcales</taxon>
        <taxon>Deinococcaceae</taxon>
        <taxon>Deinococcus</taxon>
    </lineage>
</organism>
<dbReference type="PROSITE" id="PS51864">
    <property type="entry name" value="ASTACIN"/>
    <property type="match status" value="1"/>
</dbReference>
<dbReference type="CDD" id="cd04280">
    <property type="entry name" value="ZnMc_astacin_like"/>
    <property type="match status" value="1"/>
</dbReference>
<evidence type="ECO:0000313" key="8">
    <source>
        <dbReference type="EMBL" id="ANE44139.1"/>
    </source>
</evidence>
<dbReference type="InterPro" id="IPR034035">
    <property type="entry name" value="Astacin-like_dom"/>
</dbReference>
<evidence type="ECO:0000256" key="6">
    <source>
        <dbReference type="PROSITE-ProRule" id="PRU01211"/>
    </source>
</evidence>
<dbReference type="SMART" id="SM00235">
    <property type="entry name" value="ZnMc"/>
    <property type="match status" value="1"/>
</dbReference>
<accession>A0A172TAT0</accession>
<feature type="binding site" evidence="6">
    <location>
        <position position="225"/>
    </location>
    <ligand>
        <name>Zn(2+)</name>
        <dbReference type="ChEBI" id="CHEBI:29105"/>
        <note>catalytic</note>
    </ligand>
</feature>
<dbReference type="PATRIC" id="fig|1182568.3.peg.2193"/>
<name>A0A172TAT0_9DEIO</name>
<evidence type="ECO:0000259" key="7">
    <source>
        <dbReference type="PROSITE" id="PS51864"/>
    </source>
</evidence>
<dbReference type="Gene3D" id="3.40.390.10">
    <property type="entry name" value="Collagenase (Catalytic Domain)"/>
    <property type="match status" value="1"/>
</dbReference>
<gene>
    <name evidence="8" type="ORF">SU48_10560</name>
</gene>
<dbReference type="InterPro" id="IPR024079">
    <property type="entry name" value="MetalloPept_cat_dom_sf"/>
</dbReference>
<keyword evidence="5 6" id="KW-0482">Metalloprotease</keyword>
<keyword evidence="4 6" id="KW-0862">Zinc</keyword>
<protein>
    <submittedName>
        <fullName evidence="8">Metallopeptidase</fullName>
    </submittedName>
</protein>
<dbReference type="EMBL" id="CP011387">
    <property type="protein sequence ID" value="ANE44139.1"/>
    <property type="molecule type" value="Genomic_DNA"/>
</dbReference>
<reference evidence="8 9" key="1">
    <citation type="submission" date="2015-01" db="EMBL/GenBank/DDBJ databases">
        <title>Deinococcus puniceus/DY1/ whole genome sequencing.</title>
        <authorList>
            <person name="Kim M.K."/>
            <person name="Srinivasan S."/>
            <person name="Lee J.-J."/>
        </authorList>
    </citation>
    <scope>NUCLEOTIDE SEQUENCE [LARGE SCALE GENOMIC DNA]</scope>
    <source>
        <strain evidence="8 9">DY1</strain>
    </source>
</reference>
<comment type="caution">
    <text evidence="6">Lacks conserved residue(s) required for the propagation of feature annotation.</text>
</comment>
<dbReference type="GO" id="GO:0006508">
    <property type="term" value="P:proteolysis"/>
    <property type="evidence" value="ECO:0007669"/>
    <property type="project" value="UniProtKB-KW"/>
</dbReference>
<dbReference type="GO" id="GO:0004222">
    <property type="term" value="F:metalloendopeptidase activity"/>
    <property type="evidence" value="ECO:0007669"/>
    <property type="project" value="UniProtKB-UniRule"/>
</dbReference>
<keyword evidence="9" id="KW-1185">Reference proteome</keyword>
<dbReference type="Pfam" id="PF01400">
    <property type="entry name" value="Astacin"/>
    <property type="match status" value="1"/>
</dbReference>
<dbReference type="Proteomes" id="UP000077363">
    <property type="component" value="Chromosome"/>
</dbReference>
<keyword evidence="2 6" id="KW-0479">Metal-binding</keyword>
<feature type="binding site" evidence="6">
    <location>
        <position position="219"/>
    </location>
    <ligand>
        <name>Zn(2+)</name>
        <dbReference type="ChEBI" id="CHEBI:29105"/>
        <note>catalytic</note>
    </ligand>
</feature>
<evidence type="ECO:0000256" key="2">
    <source>
        <dbReference type="ARBA" id="ARBA00022723"/>
    </source>
</evidence>
<keyword evidence="3 6" id="KW-0378">Hydrolase</keyword>
<evidence type="ECO:0000313" key="9">
    <source>
        <dbReference type="Proteomes" id="UP000077363"/>
    </source>
</evidence>
<evidence type="ECO:0000256" key="4">
    <source>
        <dbReference type="ARBA" id="ARBA00022833"/>
    </source>
</evidence>
<dbReference type="GO" id="GO:0008270">
    <property type="term" value="F:zinc ion binding"/>
    <property type="evidence" value="ECO:0007669"/>
    <property type="project" value="UniProtKB-UniRule"/>
</dbReference>
<feature type="binding site" evidence="6">
    <location>
        <position position="215"/>
    </location>
    <ligand>
        <name>Zn(2+)</name>
        <dbReference type="ChEBI" id="CHEBI:29105"/>
        <note>catalytic</note>
    </ligand>
</feature>
<dbReference type="STRING" id="1182568.SU48_10560"/>
<dbReference type="InterPro" id="IPR001506">
    <property type="entry name" value="Peptidase_M12A"/>
</dbReference>
<dbReference type="KEGG" id="dpu:SU48_10560"/>